<protein>
    <submittedName>
        <fullName evidence="1">Uncharacterized protein</fullName>
    </submittedName>
</protein>
<dbReference type="EMBL" id="JAAOMA010000022">
    <property type="protein sequence ID" value="NHR06677.1"/>
    <property type="molecule type" value="Genomic_DNA"/>
</dbReference>
<proteinExistence type="predicted"/>
<name>A0ABX0LHA5_9NEIS</name>
<keyword evidence="2" id="KW-1185">Reference proteome</keyword>
<comment type="caution">
    <text evidence="1">The sequence shown here is derived from an EMBL/GenBank/DDBJ whole genome shotgun (WGS) entry which is preliminary data.</text>
</comment>
<dbReference type="RefSeq" id="WP_166452621.1">
    <property type="nucleotide sequence ID" value="NZ_JAAOMA010000022.1"/>
</dbReference>
<accession>A0ABX0LHA5</accession>
<sequence length="294" mass="30899">MTDLEKQLLDVARSILADDMLPLLPAEYVAKVRSAIATAEAAATSAQPAPNYPAVPDGWPDESWLINTILKFRIGETPHGIETAQRCARLISRRYNAAMLAAAPQATGKDSLQVQDEPPAPGSGRGVMFIEFLSAQAAKAGRKELSADLLAAIRAGGEMGIPGLPAPAEPACHIAEVSDEEVAIACTPAQRLLLREGMQLYAAPVAGGAIQVRKLGIFGKAYDGPQEKRAYTYTDQPHNVAAWRLGRATAKVSAGGDLIDRGLSLLSTLQAEGFGVFEMADDSLAAGPQEGGEA</sequence>
<dbReference type="Proteomes" id="UP001515641">
    <property type="component" value="Unassembled WGS sequence"/>
</dbReference>
<evidence type="ECO:0000313" key="1">
    <source>
        <dbReference type="EMBL" id="NHR06677.1"/>
    </source>
</evidence>
<gene>
    <name evidence="1" type="ORF">HA052_15925</name>
</gene>
<reference evidence="1 2" key="1">
    <citation type="submission" date="2020-03" db="EMBL/GenBank/DDBJ databases">
        <title>Draft genome sequence of environmentally isolated cultures.</title>
        <authorList>
            <person name="Wilson H.S."/>
            <person name="De Leon M.E."/>
        </authorList>
    </citation>
    <scope>NUCLEOTIDE SEQUENCE [LARGE SCALE GENOMIC DNA]</scope>
    <source>
        <strain evidence="1 2">HSC-31F16</strain>
    </source>
</reference>
<organism evidence="1 2">
    <name type="scientific">Chromobacterium fluminis</name>
    <dbReference type="NCBI Taxonomy" id="3044269"/>
    <lineage>
        <taxon>Bacteria</taxon>
        <taxon>Pseudomonadati</taxon>
        <taxon>Pseudomonadota</taxon>
        <taxon>Betaproteobacteria</taxon>
        <taxon>Neisseriales</taxon>
        <taxon>Chromobacteriaceae</taxon>
        <taxon>Chromobacterium</taxon>
    </lineage>
</organism>
<evidence type="ECO:0000313" key="2">
    <source>
        <dbReference type="Proteomes" id="UP001515641"/>
    </source>
</evidence>